<gene>
    <name evidence="2" type="ORF">IM811_017152</name>
</gene>
<evidence type="ECO:0000313" key="3">
    <source>
        <dbReference type="Proteomes" id="UP000616885"/>
    </source>
</evidence>
<feature type="compositionally biased region" description="Basic and acidic residues" evidence="1">
    <location>
        <begin position="83"/>
        <end position="93"/>
    </location>
</feature>
<sequence length="113" mass="12498">MLTPPPSPTMMMEDPTSRPDNGLHLQCSGNLRHYNYLVCHFGIYQIGHDDAHPPALQLGRPASIPPPFAASATRLRHRQNPINHDDMSGDCGKKLPTPSVQTTTWEYFPGPSP</sequence>
<feature type="region of interest" description="Disordered" evidence="1">
    <location>
        <begin position="80"/>
        <end position="113"/>
    </location>
</feature>
<name>A0A8H7N5L1_BIOOC</name>
<accession>A0A8H7N5L1</accession>
<proteinExistence type="predicted"/>
<organism evidence="2 3">
    <name type="scientific">Bionectria ochroleuca</name>
    <name type="common">Gliocladium roseum</name>
    <dbReference type="NCBI Taxonomy" id="29856"/>
    <lineage>
        <taxon>Eukaryota</taxon>
        <taxon>Fungi</taxon>
        <taxon>Dikarya</taxon>
        <taxon>Ascomycota</taxon>
        <taxon>Pezizomycotina</taxon>
        <taxon>Sordariomycetes</taxon>
        <taxon>Hypocreomycetidae</taxon>
        <taxon>Hypocreales</taxon>
        <taxon>Bionectriaceae</taxon>
        <taxon>Clonostachys</taxon>
    </lineage>
</organism>
<dbReference type="EMBL" id="JADCTT010000008">
    <property type="protein sequence ID" value="KAF9749357.1"/>
    <property type="molecule type" value="Genomic_DNA"/>
</dbReference>
<dbReference type="AlphaFoldDB" id="A0A8H7N5L1"/>
<feature type="region of interest" description="Disordered" evidence="1">
    <location>
        <begin position="1"/>
        <end position="21"/>
    </location>
</feature>
<evidence type="ECO:0000313" key="2">
    <source>
        <dbReference type="EMBL" id="KAF9749357.1"/>
    </source>
</evidence>
<dbReference type="Proteomes" id="UP000616885">
    <property type="component" value="Unassembled WGS sequence"/>
</dbReference>
<protein>
    <submittedName>
        <fullName evidence="2">Uncharacterized protein</fullName>
    </submittedName>
</protein>
<reference evidence="2" key="1">
    <citation type="submission" date="2020-10" db="EMBL/GenBank/DDBJ databases">
        <title>High-Quality Genome Resource of Clonostachys rosea strain S41 by Oxford Nanopore Long-Read Sequencing.</title>
        <authorList>
            <person name="Wang H."/>
        </authorList>
    </citation>
    <scope>NUCLEOTIDE SEQUENCE</scope>
    <source>
        <strain evidence="2">S41</strain>
    </source>
</reference>
<comment type="caution">
    <text evidence="2">The sequence shown here is derived from an EMBL/GenBank/DDBJ whole genome shotgun (WGS) entry which is preliminary data.</text>
</comment>
<evidence type="ECO:0000256" key="1">
    <source>
        <dbReference type="SAM" id="MobiDB-lite"/>
    </source>
</evidence>